<feature type="compositionally biased region" description="Low complexity" evidence="1">
    <location>
        <begin position="90"/>
        <end position="115"/>
    </location>
</feature>
<dbReference type="RefSeq" id="WP_133195698.1">
    <property type="nucleotide sequence ID" value="NZ_JBHUCW010000009.1"/>
</dbReference>
<dbReference type="AlphaFoldDB" id="A0A4V6PJ45"/>
<evidence type="ECO:0000256" key="2">
    <source>
        <dbReference type="SAM" id="SignalP"/>
    </source>
</evidence>
<sequence>MNAILKRAVPLMPLVLVAASSLACAAGHLTPQQCNSYPFKPAHGALSSDDVARELNELASVGYRPGIDNYSPDIADARAKLNAEYAKDCASGPSSASQSATGPATSAATSVATSG</sequence>
<comment type="caution">
    <text evidence="3">The sequence shown here is derived from an EMBL/GenBank/DDBJ whole genome shotgun (WGS) entry which is preliminary data.</text>
</comment>
<dbReference type="PROSITE" id="PS51257">
    <property type="entry name" value="PROKAR_LIPOPROTEIN"/>
    <property type="match status" value="1"/>
</dbReference>
<feature type="chain" id="PRO_5020398512" description="DUF4148 domain-containing protein" evidence="2">
    <location>
        <begin position="26"/>
        <end position="115"/>
    </location>
</feature>
<evidence type="ECO:0000256" key="1">
    <source>
        <dbReference type="SAM" id="MobiDB-lite"/>
    </source>
</evidence>
<keyword evidence="2" id="KW-0732">Signal</keyword>
<evidence type="ECO:0008006" key="5">
    <source>
        <dbReference type="Google" id="ProtNLM"/>
    </source>
</evidence>
<accession>A0A4V6PJ45</accession>
<proteinExistence type="predicted"/>
<keyword evidence="4" id="KW-1185">Reference proteome</keyword>
<reference evidence="3 4" key="1">
    <citation type="submission" date="2019-03" db="EMBL/GenBank/DDBJ databases">
        <title>Paraburkholderia sp. 4M-K11, isolated from subtropical forest soil.</title>
        <authorList>
            <person name="Gao Z.-H."/>
            <person name="Qiu L.-H."/>
        </authorList>
    </citation>
    <scope>NUCLEOTIDE SEQUENCE [LARGE SCALE GENOMIC DNA]</scope>
    <source>
        <strain evidence="3 4">4M-K11</strain>
    </source>
</reference>
<dbReference type="OrthoDB" id="9030534at2"/>
<gene>
    <name evidence="3" type="ORF">EYW47_15515</name>
</gene>
<feature type="signal peptide" evidence="2">
    <location>
        <begin position="1"/>
        <end position="25"/>
    </location>
</feature>
<name>A0A4V6PJ45_9BURK</name>
<evidence type="ECO:0000313" key="3">
    <source>
        <dbReference type="EMBL" id="TDG23328.1"/>
    </source>
</evidence>
<feature type="region of interest" description="Disordered" evidence="1">
    <location>
        <begin position="88"/>
        <end position="115"/>
    </location>
</feature>
<dbReference type="Proteomes" id="UP000295722">
    <property type="component" value="Unassembled WGS sequence"/>
</dbReference>
<dbReference type="EMBL" id="SMRP01000006">
    <property type="protein sequence ID" value="TDG23328.1"/>
    <property type="molecule type" value="Genomic_DNA"/>
</dbReference>
<protein>
    <recommendedName>
        <fullName evidence="5">DUF4148 domain-containing protein</fullName>
    </recommendedName>
</protein>
<organism evidence="3 4">
    <name type="scientific">Paraburkholderia silviterrae</name>
    <dbReference type="NCBI Taxonomy" id="2528715"/>
    <lineage>
        <taxon>Bacteria</taxon>
        <taxon>Pseudomonadati</taxon>
        <taxon>Pseudomonadota</taxon>
        <taxon>Betaproteobacteria</taxon>
        <taxon>Burkholderiales</taxon>
        <taxon>Burkholderiaceae</taxon>
        <taxon>Paraburkholderia</taxon>
    </lineage>
</organism>
<evidence type="ECO:0000313" key="4">
    <source>
        <dbReference type="Proteomes" id="UP000295722"/>
    </source>
</evidence>